<dbReference type="CDD" id="cd01935">
    <property type="entry name" value="Ntn_CGH_like"/>
    <property type="match status" value="1"/>
</dbReference>
<dbReference type="PANTHER" id="PTHR34180:SF1">
    <property type="entry name" value="BETA-ALANYL-DOPAMINE_CARCININE HYDROLASE"/>
    <property type="match status" value="1"/>
</dbReference>
<dbReference type="NCBIfam" id="NF040521">
    <property type="entry name" value="C45_proenzyme"/>
    <property type="match status" value="1"/>
</dbReference>
<dbReference type="SUPFAM" id="SSF56235">
    <property type="entry name" value="N-terminal nucleophile aminohydrolases (Ntn hydrolases)"/>
    <property type="match status" value="1"/>
</dbReference>
<evidence type="ECO:0000313" key="3">
    <source>
        <dbReference type="Proteomes" id="UP001275315"/>
    </source>
</evidence>
<evidence type="ECO:0000313" key="2">
    <source>
        <dbReference type="EMBL" id="MDY0408013.1"/>
    </source>
</evidence>
<dbReference type="InterPro" id="IPR005079">
    <property type="entry name" value="Peptidase_C45_hydrolase"/>
</dbReference>
<dbReference type="InterPro" id="IPR047794">
    <property type="entry name" value="C45_proenzyme-like"/>
</dbReference>
<dbReference type="Proteomes" id="UP001275315">
    <property type="component" value="Unassembled WGS sequence"/>
</dbReference>
<organism evidence="2 3">
    <name type="scientific">Paracerasibacillus soli</name>
    <dbReference type="NCBI Taxonomy" id="480284"/>
    <lineage>
        <taxon>Bacteria</taxon>
        <taxon>Bacillati</taxon>
        <taxon>Bacillota</taxon>
        <taxon>Bacilli</taxon>
        <taxon>Bacillales</taxon>
        <taxon>Bacillaceae</taxon>
        <taxon>Paracerasibacillus</taxon>
    </lineage>
</organism>
<dbReference type="InterPro" id="IPR029055">
    <property type="entry name" value="Ntn_hydrolases_N"/>
</dbReference>
<dbReference type="RefSeq" id="WP_320378778.1">
    <property type="nucleotide sequence ID" value="NZ_JAWDIQ010000001.1"/>
</dbReference>
<dbReference type="EMBL" id="JAWDIQ010000001">
    <property type="protein sequence ID" value="MDY0408013.1"/>
    <property type="molecule type" value="Genomic_DNA"/>
</dbReference>
<sequence length="314" mass="36389">MLTCVHYKGDAYEYGRYIGSKHAHLKKMMTLFKRNYTFSQNIIEIKSVLQKYCPQLLEEIVGIQEGLEISEVDVFQLFAGYDMPKLQTFGCTSVATKDFYVRNYDFSPEIYDGSFLVYENLEGDQVCGNSQMLVGRLDGMNHHGLVVGLHYVHQEPYRKGFLCSTIVRIVLEICCNVEEAIDLLKELPHASSYNYSLMDKEGNIAVFESSTDHYQVDRGADKVVCVNMFQTKAMKQYNPHHVVRSTNRLNELGKIFIEDWSVEDAHEWFNSRQSPVFFTDYKDYFGTLYTVSYVPQTKQIQLTPFDGEMKQIYL</sequence>
<keyword evidence="3" id="KW-1185">Reference proteome</keyword>
<dbReference type="Pfam" id="PF03417">
    <property type="entry name" value="AAT"/>
    <property type="match status" value="1"/>
</dbReference>
<name>A0ABU5CNT3_9BACI</name>
<gene>
    <name evidence="2" type="ORF">RWD45_04555</name>
</gene>
<feature type="domain" description="Peptidase C45 hydrolase" evidence="1">
    <location>
        <begin position="97"/>
        <end position="303"/>
    </location>
</feature>
<dbReference type="PANTHER" id="PTHR34180">
    <property type="entry name" value="PEPTIDASE C45"/>
    <property type="match status" value="1"/>
</dbReference>
<evidence type="ECO:0000259" key="1">
    <source>
        <dbReference type="Pfam" id="PF03417"/>
    </source>
</evidence>
<dbReference type="Gene3D" id="3.60.60.10">
    <property type="entry name" value="Penicillin V Acylase, Chain A"/>
    <property type="match status" value="1"/>
</dbReference>
<protein>
    <submittedName>
        <fullName evidence="2">C45 family peptidase</fullName>
    </submittedName>
</protein>
<proteinExistence type="predicted"/>
<comment type="caution">
    <text evidence="2">The sequence shown here is derived from an EMBL/GenBank/DDBJ whole genome shotgun (WGS) entry which is preliminary data.</text>
</comment>
<dbReference type="InterPro" id="IPR047801">
    <property type="entry name" value="Peptidase_C45"/>
</dbReference>
<accession>A0ABU5CNT3</accession>
<reference evidence="2 3" key="1">
    <citation type="submission" date="2023-10" db="EMBL/GenBank/DDBJ databases">
        <title>Virgibacillus soli CC-YMP-6 genome.</title>
        <authorList>
            <person name="Miliotis G."/>
            <person name="Sengupta P."/>
            <person name="Hameed A."/>
            <person name="Chuvochina M."/>
            <person name="Mcdonagh F."/>
            <person name="Simpson A.C."/>
            <person name="Singh N.K."/>
            <person name="Rekha P.D."/>
            <person name="Raman K."/>
            <person name="Hugenholtz P."/>
            <person name="Venkateswaran K."/>
        </authorList>
    </citation>
    <scope>NUCLEOTIDE SEQUENCE [LARGE SCALE GENOMIC DNA]</scope>
    <source>
        <strain evidence="2 3">CC-YMP-6</strain>
    </source>
</reference>